<organism evidence="1">
    <name type="scientific">Rhizopus microsporus var. microsporus</name>
    <dbReference type="NCBI Taxonomy" id="86635"/>
    <lineage>
        <taxon>Eukaryota</taxon>
        <taxon>Fungi</taxon>
        <taxon>Fungi incertae sedis</taxon>
        <taxon>Mucoromycota</taxon>
        <taxon>Mucoromycotina</taxon>
        <taxon>Mucoromycetes</taxon>
        <taxon>Mucorales</taxon>
        <taxon>Mucorineae</taxon>
        <taxon>Rhizopodaceae</taxon>
        <taxon>Rhizopus</taxon>
    </lineage>
</organism>
<dbReference type="EMBL" id="KV921999">
    <property type="protein sequence ID" value="ORE03561.1"/>
    <property type="molecule type" value="Genomic_DNA"/>
</dbReference>
<reference evidence="1" key="1">
    <citation type="journal article" date="2016" name="Proc. Natl. Acad. Sci. U.S.A.">
        <title>Lipid metabolic changes in an early divergent fungus govern the establishment of a mutualistic symbiosis with endobacteria.</title>
        <authorList>
            <person name="Lastovetsky O.A."/>
            <person name="Gaspar M.L."/>
            <person name="Mondo S.J."/>
            <person name="LaButti K.M."/>
            <person name="Sandor L."/>
            <person name="Grigoriev I.V."/>
            <person name="Henry S.A."/>
            <person name="Pawlowska T.E."/>
        </authorList>
    </citation>
    <scope>NUCLEOTIDE SEQUENCE [LARGE SCALE GENOMIC DNA]</scope>
    <source>
        <strain evidence="1">ATCC 52814</strain>
    </source>
</reference>
<accession>A0A1X0QV01</accession>
<proteinExistence type="predicted"/>
<protein>
    <submittedName>
        <fullName evidence="1">Uncharacterized protein</fullName>
    </submittedName>
</protein>
<name>A0A1X0QV01_RHIZD</name>
<sequence length="116" mass="13060">LFVNAYIVNNKDSTDLVAITQQSFWYAITQLIMGQKIISKAYISNSVALGFEDFKAEHPSIVFSLKDNPIKGYSDALSAACVVLATTYLNHIVENFQIRVLYYLTVRLAIIYPVSF</sequence>
<dbReference type="AlphaFoldDB" id="A0A1X0QV01"/>
<dbReference type="VEuPathDB" id="FungiDB:BCV72DRAFT_213003"/>
<dbReference type="OrthoDB" id="2269577at2759"/>
<dbReference type="Proteomes" id="UP000242414">
    <property type="component" value="Unassembled WGS sequence"/>
</dbReference>
<gene>
    <name evidence="1" type="ORF">BCV72DRAFT_213003</name>
</gene>
<feature type="non-terminal residue" evidence="1">
    <location>
        <position position="1"/>
    </location>
</feature>
<evidence type="ECO:0000313" key="1">
    <source>
        <dbReference type="EMBL" id="ORE03561.1"/>
    </source>
</evidence>